<evidence type="ECO:0000256" key="9">
    <source>
        <dbReference type="HAMAP-Rule" id="MF_00252"/>
    </source>
</evidence>
<dbReference type="PROSITE" id="PS50862">
    <property type="entry name" value="AA_TRNA_LIGASE_II"/>
    <property type="match status" value="1"/>
</dbReference>
<keyword evidence="2 9" id="KW-0436">Ligase</keyword>
<dbReference type="NCBIfam" id="NF001756">
    <property type="entry name" value="PRK00484.1"/>
    <property type="match status" value="1"/>
</dbReference>
<dbReference type="CDD" id="cd04322">
    <property type="entry name" value="LysRS_N"/>
    <property type="match status" value="1"/>
</dbReference>
<sequence>MKNNENQIEQYYIRLKKIEELKKLNIEPFNNKFIKKNNILDILNKYNNFSFSQLEENKILVSVAGRIILKRIQGKAGFLQLQEFDDSIQIYINSSLVSEKSFKIYQNSDLGDIIGVNGFLFKTKTNQLTIKVSEFIHLSKSLMPLPDKFKGLQNKEIIRKKRYIGLIMNSEIRKIFVMRSKIIKFVRKFFDERGFLEVETPILNSFLGGAAAKPFKTYHNALESDFYLRIATEIPLKKLIVGGMNAIYEIGRVFRNEGVDAFHNPEFTTLEAYLSYSDMQGVMKLTEEFFKDVCKNILGTLEFYYQNNMINFKKFYKYDMIEIINQKTGIDFSQNKNIEEWKKLAIENDIELKPFYKKGHIIIAFFEKFVEHTLIQPTFIYNFPIEVSPLSQVNINNNFFSDRFELFISGKEFVNAFSELNDPIEQKKRFQDQLLQKQLGNDETEDLDKEFLEALEYGMPPTGGLGIGIDRLVMLLTNTSNIRDVILFPHFKNSNKI</sequence>
<keyword evidence="4 9" id="KW-0547">Nucleotide-binding</keyword>
<evidence type="ECO:0000256" key="1">
    <source>
        <dbReference type="ARBA" id="ARBA00011738"/>
    </source>
</evidence>
<dbReference type="Pfam" id="PF00152">
    <property type="entry name" value="tRNA-synt_2"/>
    <property type="match status" value="1"/>
</dbReference>
<dbReference type="InterPro" id="IPR006195">
    <property type="entry name" value="aa-tRNA-synth_II"/>
</dbReference>
<dbReference type="Pfam" id="PF01336">
    <property type="entry name" value="tRNA_anti-codon"/>
    <property type="match status" value="1"/>
</dbReference>
<dbReference type="CDD" id="cd00775">
    <property type="entry name" value="LysRS_core"/>
    <property type="match status" value="1"/>
</dbReference>
<dbReference type="PANTHER" id="PTHR42918:SF15">
    <property type="entry name" value="LYSINE--TRNA LIGASE, CHLOROPLASTIC_MITOCHONDRIAL"/>
    <property type="match status" value="1"/>
</dbReference>
<accession>A0ABS5BIQ2</accession>
<keyword evidence="7 9" id="KW-0030">Aminoacyl-tRNA synthetase</keyword>
<dbReference type="PRINTS" id="PR00982">
    <property type="entry name" value="TRNASYNTHLYS"/>
</dbReference>
<dbReference type="InterPro" id="IPR012340">
    <property type="entry name" value="NA-bd_OB-fold"/>
</dbReference>
<dbReference type="InterPro" id="IPR002313">
    <property type="entry name" value="Lys-tRNA-ligase_II"/>
</dbReference>
<comment type="caution">
    <text evidence="12">The sequence shown here is derived from an EMBL/GenBank/DDBJ whole genome shotgun (WGS) entry which is preliminary data.</text>
</comment>
<comment type="catalytic activity">
    <reaction evidence="8 9 10">
        <text>tRNA(Lys) + L-lysine + ATP = L-lysyl-tRNA(Lys) + AMP + diphosphate</text>
        <dbReference type="Rhea" id="RHEA:20792"/>
        <dbReference type="Rhea" id="RHEA-COMP:9696"/>
        <dbReference type="Rhea" id="RHEA-COMP:9697"/>
        <dbReference type="ChEBI" id="CHEBI:30616"/>
        <dbReference type="ChEBI" id="CHEBI:32551"/>
        <dbReference type="ChEBI" id="CHEBI:33019"/>
        <dbReference type="ChEBI" id="CHEBI:78442"/>
        <dbReference type="ChEBI" id="CHEBI:78529"/>
        <dbReference type="ChEBI" id="CHEBI:456215"/>
        <dbReference type="EC" id="6.1.1.6"/>
    </reaction>
</comment>
<dbReference type="SUPFAM" id="SSF50249">
    <property type="entry name" value="Nucleic acid-binding proteins"/>
    <property type="match status" value="1"/>
</dbReference>
<dbReference type="PANTHER" id="PTHR42918">
    <property type="entry name" value="LYSYL-TRNA SYNTHETASE"/>
    <property type="match status" value="1"/>
</dbReference>
<keyword evidence="9 10" id="KW-0460">Magnesium</keyword>
<keyword evidence="3 9" id="KW-0479">Metal-binding</keyword>
<evidence type="ECO:0000256" key="8">
    <source>
        <dbReference type="ARBA" id="ARBA00048573"/>
    </source>
</evidence>
<dbReference type="EMBL" id="VBRA02000009">
    <property type="protein sequence ID" value="MBP3059458.1"/>
    <property type="molecule type" value="Genomic_DNA"/>
</dbReference>
<dbReference type="SUPFAM" id="SSF55681">
    <property type="entry name" value="Class II aaRS and biotin synthetases"/>
    <property type="match status" value="1"/>
</dbReference>
<proteinExistence type="inferred from homology"/>
<dbReference type="Gene3D" id="2.40.50.140">
    <property type="entry name" value="Nucleic acid-binding proteins"/>
    <property type="match status" value="1"/>
</dbReference>
<name>A0ABS5BIQ2_9MOLU</name>
<comment type="subunit">
    <text evidence="1 9">Homodimer.</text>
</comment>
<feature type="binding site" evidence="9">
    <location>
        <position position="412"/>
    </location>
    <ligand>
        <name>Mg(2+)</name>
        <dbReference type="ChEBI" id="CHEBI:18420"/>
        <label>1</label>
    </ligand>
</feature>
<evidence type="ECO:0000256" key="7">
    <source>
        <dbReference type="ARBA" id="ARBA00023146"/>
    </source>
</evidence>
<reference evidence="12" key="1">
    <citation type="submission" date="2019-10" db="EMBL/GenBank/DDBJ databases">
        <title>Whole Genome Sequencing and Characterization of Texas Phoenix Palm Decline Phytoplasma Belongs to Lethal Yellowing (16SrIV) Group.</title>
        <authorList>
            <person name="Bao M."/>
        </authorList>
    </citation>
    <scope>NUCLEOTIDE SEQUENCE [LARGE SCALE GENOMIC DNA]</scope>
    <source>
        <strain evidence="12">ACPD</strain>
    </source>
</reference>
<evidence type="ECO:0000256" key="3">
    <source>
        <dbReference type="ARBA" id="ARBA00022723"/>
    </source>
</evidence>
<keyword evidence="6 9" id="KW-0648">Protein biosynthesis</keyword>
<evidence type="ECO:0000256" key="4">
    <source>
        <dbReference type="ARBA" id="ARBA00022741"/>
    </source>
</evidence>
<comment type="subcellular location">
    <subcellularLocation>
        <location evidence="9">Cytoplasm</location>
    </subcellularLocation>
</comment>
<evidence type="ECO:0000256" key="6">
    <source>
        <dbReference type="ARBA" id="ARBA00022917"/>
    </source>
</evidence>
<keyword evidence="9" id="KW-0963">Cytoplasm</keyword>
<dbReference type="InterPro" id="IPR004365">
    <property type="entry name" value="NA-bd_OB_tRNA"/>
</dbReference>
<evidence type="ECO:0000313" key="13">
    <source>
        <dbReference type="Proteomes" id="UP001192346"/>
    </source>
</evidence>
<dbReference type="InterPro" id="IPR045864">
    <property type="entry name" value="aa-tRNA-synth_II/BPL/LPL"/>
</dbReference>
<evidence type="ECO:0000259" key="11">
    <source>
        <dbReference type="PROSITE" id="PS50862"/>
    </source>
</evidence>
<comment type="similarity">
    <text evidence="9">Belongs to the class-II aminoacyl-tRNA synthetase family.</text>
</comment>
<dbReference type="RefSeq" id="WP_138108031.1">
    <property type="nucleotide sequence ID" value="NZ_VBRA02000009.1"/>
</dbReference>
<organism evidence="12 13">
    <name type="scientific">Texas Phoenix palm phytoplasma</name>
    <dbReference type="NCBI Taxonomy" id="176709"/>
    <lineage>
        <taxon>Bacteria</taxon>
        <taxon>Bacillati</taxon>
        <taxon>Mycoplasmatota</taxon>
        <taxon>Mollicutes</taxon>
        <taxon>Acholeplasmatales</taxon>
        <taxon>Acholeplasmataceae</taxon>
        <taxon>Candidatus Phytoplasma</taxon>
        <taxon>16SrIV (Coconut lethal yellows group)</taxon>
    </lineage>
</organism>
<dbReference type="NCBIfam" id="TIGR00499">
    <property type="entry name" value="lysS_bact"/>
    <property type="match status" value="1"/>
</dbReference>
<keyword evidence="13" id="KW-1185">Reference proteome</keyword>
<feature type="binding site" evidence="9">
    <location>
        <position position="412"/>
    </location>
    <ligand>
        <name>Mg(2+)</name>
        <dbReference type="ChEBI" id="CHEBI:18420"/>
        <label>2</label>
    </ligand>
</feature>
<dbReference type="HAMAP" id="MF_00252">
    <property type="entry name" value="Lys_tRNA_synth_class2"/>
    <property type="match status" value="1"/>
</dbReference>
<evidence type="ECO:0000256" key="10">
    <source>
        <dbReference type="RuleBase" id="RU000336"/>
    </source>
</evidence>
<comment type="cofactor">
    <cofactor evidence="9 10">
        <name>Mg(2+)</name>
        <dbReference type="ChEBI" id="CHEBI:18420"/>
    </cofactor>
    <text evidence="9 10">Binds 3 Mg(2+) ions per subunit.</text>
</comment>
<dbReference type="InterPro" id="IPR004364">
    <property type="entry name" value="Aa-tRNA-synt_II"/>
</dbReference>
<feature type="binding site" evidence="9">
    <location>
        <position position="405"/>
    </location>
    <ligand>
        <name>Mg(2+)</name>
        <dbReference type="ChEBI" id="CHEBI:18420"/>
        <label>1</label>
    </ligand>
</feature>
<evidence type="ECO:0000313" key="12">
    <source>
        <dbReference type="EMBL" id="MBP3059458.1"/>
    </source>
</evidence>
<gene>
    <name evidence="9 12" type="primary">lysS</name>
    <name evidence="12" type="ORF">FEF22_001530</name>
</gene>
<keyword evidence="5 9" id="KW-0067">ATP-binding</keyword>
<dbReference type="InterPro" id="IPR044136">
    <property type="entry name" value="Lys-tRNA-ligase_II_N"/>
</dbReference>
<evidence type="ECO:0000256" key="2">
    <source>
        <dbReference type="ARBA" id="ARBA00022598"/>
    </source>
</evidence>
<dbReference type="Proteomes" id="UP001192346">
    <property type="component" value="Unassembled WGS sequence"/>
</dbReference>
<dbReference type="InterPro" id="IPR018149">
    <property type="entry name" value="Lys-tRNA-synth_II_C"/>
</dbReference>
<dbReference type="Gene3D" id="3.30.930.10">
    <property type="entry name" value="Bira Bifunctional Protein, Domain 2"/>
    <property type="match status" value="1"/>
</dbReference>
<dbReference type="GO" id="GO:0004824">
    <property type="term" value="F:lysine-tRNA ligase activity"/>
    <property type="evidence" value="ECO:0007669"/>
    <property type="project" value="UniProtKB-EC"/>
</dbReference>
<evidence type="ECO:0000256" key="5">
    <source>
        <dbReference type="ARBA" id="ARBA00022840"/>
    </source>
</evidence>
<dbReference type="EC" id="6.1.1.6" evidence="9"/>
<protein>
    <recommendedName>
        <fullName evidence="9">Lysine--tRNA ligase</fullName>
        <ecNumber evidence="9">6.1.1.6</ecNumber>
    </recommendedName>
    <alternativeName>
        <fullName evidence="9">Lysyl-tRNA synthetase</fullName>
        <shortName evidence="9">LysRS</shortName>
    </alternativeName>
</protein>
<feature type="domain" description="Aminoacyl-transfer RNA synthetases class-II family profile" evidence="11">
    <location>
        <begin position="176"/>
        <end position="489"/>
    </location>
</feature>